<sequence>MKIKTREVAYHRNGIGGDGFHVVRFTTTGDADTRGRDMLAVLFDGPGEVAVLDIGLLADGVIAFAQNSWRGADYYGPALRRAIKDLEA</sequence>
<protein>
    <submittedName>
        <fullName evidence="1">Uncharacterized protein</fullName>
    </submittedName>
</protein>
<dbReference type="EMBL" id="MT144374">
    <property type="protein sequence ID" value="QJA52863.1"/>
    <property type="molecule type" value="Genomic_DNA"/>
</dbReference>
<organism evidence="1">
    <name type="scientific">viral metagenome</name>
    <dbReference type="NCBI Taxonomy" id="1070528"/>
    <lineage>
        <taxon>unclassified sequences</taxon>
        <taxon>metagenomes</taxon>
        <taxon>organismal metagenomes</taxon>
    </lineage>
</organism>
<dbReference type="AlphaFoldDB" id="A0A6H1ZY49"/>
<gene>
    <name evidence="1" type="ORF">TM448A03054_0008</name>
</gene>
<proteinExistence type="predicted"/>
<name>A0A6H1ZY49_9ZZZZ</name>
<reference evidence="1" key="1">
    <citation type="submission" date="2020-03" db="EMBL/GenBank/DDBJ databases">
        <title>The deep terrestrial virosphere.</title>
        <authorList>
            <person name="Holmfeldt K."/>
            <person name="Nilsson E."/>
            <person name="Simone D."/>
            <person name="Lopez-Fernandez M."/>
            <person name="Wu X."/>
            <person name="de Brujin I."/>
            <person name="Lundin D."/>
            <person name="Andersson A."/>
            <person name="Bertilsson S."/>
            <person name="Dopson M."/>
        </authorList>
    </citation>
    <scope>NUCLEOTIDE SEQUENCE</scope>
    <source>
        <strain evidence="1">TM448A03054</strain>
    </source>
</reference>
<accession>A0A6H1ZY49</accession>
<evidence type="ECO:0000313" key="1">
    <source>
        <dbReference type="EMBL" id="QJA52863.1"/>
    </source>
</evidence>